<dbReference type="RefSeq" id="WP_167083978.1">
    <property type="nucleotide sequence ID" value="NZ_BAAADC010000001.1"/>
</dbReference>
<dbReference type="InterPro" id="IPR012318">
    <property type="entry name" value="HTH_CRP"/>
</dbReference>
<dbReference type="CDD" id="cd00092">
    <property type="entry name" value="HTH_CRP"/>
    <property type="match status" value="1"/>
</dbReference>
<comment type="caution">
    <text evidence="6">The sequence shown here is derived from an EMBL/GenBank/DDBJ whole genome shotgun (WGS) entry which is preliminary data.</text>
</comment>
<feature type="domain" description="HTH crp-type" evidence="5">
    <location>
        <begin position="123"/>
        <end position="200"/>
    </location>
</feature>
<accession>A0A846N478</accession>
<dbReference type="PANTHER" id="PTHR24567">
    <property type="entry name" value="CRP FAMILY TRANSCRIPTIONAL REGULATORY PROTEIN"/>
    <property type="match status" value="1"/>
</dbReference>
<dbReference type="GO" id="GO:0005829">
    <property type="term" value="C:cytosol"/>
    <property type="evidence" value="ECO:0007669"/>
    <property type="project" value="TreeGrafter"/>
</dbReference>
<reference evidence="6 7" key="1">
    <citation type="submission" date="2020-03" db="EMBL/GenBank/DDBJ databases">
        <title>Genomic Encyclopedia of Type Strains, Phase IV (KMG-IV): sequencing the most valuable type-strain genomes for metagenomic binning, comparative biology and taxonomic classification.</title>
        <authorList>
            <person name="Goeker M."/>
        </authorList>
    </citation>
    <scope>NUCLEOTIDE SEQUENCE [LARGE SCALE GENOMIC DNA]</scope>
    <source>
        <strain evidence="6 7">DSM 19867</strain>
    </source>
</reference>
<dbReference type="SMART" id="SM00100">
    <property type="entry name" value="cNMP"/>
    <property type="match status" value="1"/>
</dbReference>
<feature type="domain" description="Cyclic nucleotide-binding" evidence="4">
    <location>
        <begin position="1"/>
        <end position="61"/>
    </location>
</feature>
<evidence type="ECO:0000256" key="2">
    <source>
        <dbReference type="ARBA" id="ARBA00023125"/>
    </source>
</evidence>
<dbReference type="SMART" id="SM00419">
    <property type="entry name" value="HTH_CRP"/>
    <property type="match status" value="1"/>
</dbReference>
<dbReference type="InterPro" id="IPR014710">
    <property type="entry name" value="RmlC-like_jellyroll"/>
</dbReference>
<dbReference type="EMBL" id="JAASRM010000001">
    <property type="protein sequence ID" value="NIK89897.1"/>
    <property type="molecule type" value="Genomic_DNA"/>
</dbReference>
<dbReference type="Gene3D" id="1.10.10.10">
    <property type="entry name" value="Winged helix-like DNA-binding domain superfamily/Winged helix DNA-binding domain"/>
    <property type="match status" value="1"/>
</dbReference>
<organism evidence="6 7">
    <name type="scientific">Rhizomicrobium palustre</name>
    <dbReference type="NCBI Taxonomy" id="189966"/>
    <lineage>
        <taxon>Bacteria</taxon>
        <taxon>Pseudomonadati</taxon>
        <taxon>Pseudomonadota</taxon>
        <taxon>Alphaproteobacteria</taxon>
        <taxon>Micropepsales</taxon>
        <taxon>Micropepsaceae</taxon>
        <taxon>Rhizomicrobium</taxon>
    </lineage>
</organism>
<keyword evidence="1" id="KW-0805">Transcription regulation</keyword>
<dbReference type="Proteomes" id="UP000570514">
    <property type="component" value="Unassembled WGS sequence"/>
</dbReference>
<dbReference type="PROSITE" id="PS51063">
    <property type="entry name" value="HTH_CRP_2"/>
    <property type="match status" value="1"/>
</dbReference>
<name>A0A846N478_9PROT</name>
<proteinExistence type="predicted"/>
<protein>
    <submittedName>
        <fullName evidence="6">CRP-like cAMP-binding protein</fullName>
    </submittedName>
</protein>
<dbReference type="InterPro" id="IPR018490">
    <property type="entry name" value="cNMP-bd_dom_sf"/>
</dbReference>
<dbReference type="InterPro" id="IPR000595">
    <property type="entry name" value="cNMP-bd_dom"/>
</dbReference>
<gene>
    <name evidence="6" type="ORF">FHS83_003215</name>
</gene>
<dbReference type="PRINTS" id="PR00034">
    <property type="entry name" value="HTHCRP"/>
</dbReference>
<keyword evidence="2" id="KW-0238">DNA-binding</keyword>
<dbReference type="InterPro" id="IPR050397">
    <property type="entry name" value="Env_Response_Regulators"/>
</dbReference>
<evidence type="ECO:0000313" key="6">
    <source>
        <dbReference type="EMBL" id="NIK89897.1"/>
    </source>
</evidence>
<evidence type="ECO:0000256" key="1">
    <source>
        <dbReference type="ARBA" id="ARBA00023015"/>
    </source>
</evidence>
<dbReference type="GO" id="GO:0003700">
    <property type="term" value="F:DNA-binding transcription factor activity"/>
    <property type="evidence" value="ECO:0007669"/>
    <property type="project" value="TreeGrafter"/>
</dbReference>
<dbReference type="Pfam" id="PF13545">
    <property type="entry name" value="HTH_Crp_2"/>
    <property type="match status" value="1"/>
</dbReference>
<dbReference type="PANTHER" id="PTHR24567:SF75">
    <property type="entry name" value="FUMARATE AND NITRATE REDUCTION REGULATORY PROTEIN"/>
    <property type="match status" value="1"/>
</dbReference>
<dbReference type="SUPFAM" id="SSF46785">
    <property type="entry name" value="Winged helix' DNA-binding domain"/>
    <property type="match status" value="1"/>
</dbReference>
<dbReference type="SUPFAM" id="SSF51206">
    <property type="entry name" value="cAMP-binding domain-like"/>
    <property type="match status" value="1"/>
</dbReference>
<dbReference type="Pfam" id="PF00027">
    <property type="entry name" value="cNMP_binding"/>
    <property type="match status" value="1"/>
</dbReference>
<dbReference type="AlphaFoldDB" id="A0A846N478"/>
<evidence type="ECO:0000313" key="7">
    <source>
        <dbReference type="Proteomes" id="UP000570514"/>
    </source>
</evidence>
<dbReference type="Gene3D" id="2.60.120.10">
    <property type="entry name" value="Jelly Rolls"/>
    <property type="match status" value="1"/>
</dbReference>
<dbReference type="InterPro" id="IPR036388">
    <property type="entry name" value="WH-like_DNA-bd_sf"/>
</dbReference>
<dbReference type="PROSITE" id="PS50042">
    <property type="entry name" value="CNMP_BINDING_3"/>
    <property type="match status" value="1"/>
</dbReference>
<dbReference type="InterPro" id="IPR036390">
    <property type="entry name" value="WH_DNA-bd_sf"/>
</dbReference>
<evidence type="ECO:0000256" key="3">
    <source>
        <dbReference type="ARBA" id="ARBA00023163"/>
    </source>
</evidence>
<dbReference type="GO" id="GO:0003677">
    <property type="term" value="F:DNA binding"/>
    <property type="evidence" value="ECO:0007669"/>
    <property type="project" value="UniProtKB-KW"/>
</dbReference>
<keyword evidence="3" id="KW-0804">Transcription</keyword>
<sequence length="216" mass="23606">MQKLSGSARRLRFKSGDVIAQEGDPQTDIFKLVGGTLRLCRHMPGGKRVVTEFLFAGALYGLATTERYPLTLEAVGPATLIAYSKTQFERFSEGNARVRNDLMNHLSNALARTEAHLFLLASEGAAQRIASFLLRMRKEHGVAELGLEDGDRLNLPMGRKDMADHLGLTVETVCRILTALRRQNLIDLHNAHTVLLKDSAGLMALATGGVGPQNQS</sequence>
<evidence type="ECO:0000259" key="5">
    <source>
        <dbReference type="PROSITE" id="PS51063"/>
    </source>
</evidence>
<evidence type="ECO:0000259" key="4">
    <source>
        <dbReference type="PROSITE" id="PS50042"/>
    </source>
</evidence>
<dbReference type="CDD" id="cd00038">
    <property type="entry name" value="CAP_ED"/>
    <property type="match status" value="1"/>
</dbReference>
<keyword evidence="7" id="KW-1185">Reference proteome</keyword>